<dbReference type="Gene3D" id="1.25.10.10">
    <property type="entry name" value="Leucine-rich Repeat Variant"/>
    <property type="match status" value="3"/>
</dbReference>
<dbReference type="Proteomes" id="UP000199063">
    <property type="component" value="Unassembled WGS sequence"/>
</dbReference>
<evidence type="ECO:0000313" key="1">
    <source>
        <dbReference type="EMBL" id="SDM84519.1"/>
    </source>
</evidence>
<evidence type="ECO:0000313" key="2">
    <source>
        <dbReference type="Proteomes" id="UP000199063"/>
    </source>
</evidence>
<dbReference type="InterPro" id="IPR011989">
    <property type="entry name" value="ARM-like"/>
</dbReference>
<dbReference type="AlphaFoldDB" id="A0A1G9WJ86"/>
<dbReference type="GeneID" id="40831457"/>
<dbReference type="EMBL" id="FNHI01000014">
    <property type="protein sequence ID" value="SDM84519.1"/>
    <property type="molecule type" value="Genomic_DNA"/>
</dbReference>
<name>A0A1G9WJ86_9ACTN</name>
<dbReference type="RefSeq" id="WP_093657050.1">
    <property type="nucleotide sequence ID" value="NZ_FNHI01000014.1"/>
</dbReference>
<dbReference type="STRING" id="1196353.SAMN05444921_11441"/>
<accession>A0A1G9WJ86</accession>
<proteinExistence type="predicted"/>
<dbReference type="OrthoDB" id="3666466at2"/>
<keyword evidence="2" id="KW-1185">Reference proteome</keyword>
<organism evidence="1 2">
    <name type="scientific">Streptomyces wuyuanensis</name>
    <dbReference type="NCBI Taxonomy" id="1196353"/>
    <lineage>
        <taxon>Bacteria</taxon>
        <taxon>Bacillati</taxon>
        <taxon>Actinomycetota</taxon>
        <taxon>Actinomycetes</taxon>
        <taxon>Kitasatosporales</taxon>
        <taxon>Streptomycetaceae</taxon>
        <taxon>Streptomyces</taxon>
    </lineage>
</organism>
<evidence type="ECO:0008006" key="3">
    <source>
        <dbReference type="Google" id="ProtNLM"/>
    </source>
</evidence>
<protein>
    <recommendedName>
        <fullName evidence="3">Leucine rich repeat variant</fullName>
    </recommendedName>
</protein>
<sequence length="503" mass="53586">MNHVLYGLAVNPALPSELVDRLIAAADSELDWALAEREDLSRAQTVTLARRDEATAVRLAHEGRLTAADVDSATQPGAALALLDNGAGSPEWARLLAAHPDADHRQKLAACPGLPSDVVDGLAVDPDVRVVAELALWTTPDTAARLARHPHAEVRSAVAANERTPPDVLSMLLTGDGIPPARWCLVCDRETTPFVHDPHCPRPTCTLWPGAACDGTHQSTVHELTHRALGNPATPSEAFAGFADHASMLLRLRLAARPDLPPSVCERLARDPSPGVRAELAGNPVLDERLIRDLAADPDQHVRRSVAFHPRVPLDVLGSLAGLARIGPTLLPRIAAASPGEVEELARSPHAAVRMLVAERRDLPAGIRDELAADPDAKVLKSIAGHPGLSEDRLRAMVDRHRVRVVAGVAANPDASPALLEDLARHEPPVGKVLREVARHRAATAGALLMCLTDERARRTAAGHPHLPPRVAADLLEDDDWQVVEAAAANPSLPLAVMARLVP</sequence>
<gene>
    <name evidence="1" type="ORF">SAMN05444921_11441</name>
</gene>
<reference evidence="2" key="1">
    <citation type="submission" date="2016-10" db="EMBL/GenBank/DDBJ databases">
        <authorList>
            <person name="Varghese N."/>
            <person name="Submissions S."/>
        </authorList>
    </citation>
    <scope>NUCLEOTIDE SEQUENCE [LARGE SCALE GENOMIC DNA]</scope>
    <source>
        <strain evidence="2">CGMCC 4.7042</strain>
    </source>
</reference>